<evidence type="ECO:0008006" key="2">
    <source>
        <dbReference type="Google" id="ProtNLM"/>
    </source>
</evidence>
<dbReference type="SUPFAM" id="SSF53474">
    <property type="entry name" value="alpha/beta-Hydrolases"/>
    <property type="match status" value="1"/>
</dbReference>
<dbReference type="AlphaFoldDB" id="A0A382EVH5"/>
<reference evidence="1" key="1">
    <citation type="submission" date="2018-05" db="EMBL/GenBank/DDBJ databases">
        <authorList>
            <person name="Lanie J.A."/>
            <person name="Ng W.-L."/>
            <person name="Kazmierczak K.M."/>
            <person name="Andrzejewski T.M."/>
            <person name="Davidsen T.M."/>
            <person name="Wayne K.J."/>
            <person name="Tettelin H."/>
            <person name="Glass J.I."/>
            <person name="Rusch D."/>
            <person name="Podicherti R."/>
            <person name="Tsui H.-C.T."/>
            <person name="Winkler M.E."/>
        </authorList>
    </citation>
    <scope>NUCLEOTIDE SEQUENCE</scope>
</reference>
<evidence type="ECO:0000313" key="1">
    <source>
        <dbReference type="EMBL" id="SVB54796.1"/>
    </source>
</evidence>
<proteinExistence type="predicted"/>
<dbReference type="GO" id="GO:0016747">
    <property type="term" value="F:acyltransferase activity, transferring groups other than amino-acyl groups"/>
    <property type="evidence" value="ECO:0007669"/>
    <property type="project" value="InterPro"/>
</dbReference>
<dbReference type="PANTHER" id="PTHR32268">
    <property type="entry name" value="HOMOSERINE O-ACETYLTRANSFERASE"/>
    <property type="match status" value="1"/>
</dbReference>
<dbReference type="InterPro" id="IPR008220">
    <property type="entry name" value="HAT_MetX-like"/>
</dbReference>
<dbReference type="InterPro" id="IPR029058">
    <property type="entry name" value="AB_hydrolase_fold"/>
</dbReference>
<dbReference type="Gene3D" id="3.40.50.1820">
    <property type="entry name" value="alpha/beta hydrolase"/>
    <property type="match status" value="1"/>
</dbReference>
<name>A0A382EVH5_9ZZZZ</name>
<gene>
    <name evidence="1" type="ORF">METZ01_LOCUS207650</name>
</gene>
<feature type="non-terminal residue" evidence="1">
    <location>
        <position position="95"/>
    </location>
</feature>
<dbReference type="EMBL" id="UINC01046583">
    <property type="protein sequence ID" value="SVB54796.1"/>
    <property type="molecule type" value="Genomic_DNA"/>
</dbReference>
<protein>
    <recommendedName>
        <fullName evidence="2">AB hydrolase-1 domain-containing protein</fullName>
    </recommendedName>
</protein>
<organism evidence="1">
    <name type="scientific">marine metagenome</name>
    <dbReference type="NCBI Taxonomy" id="408172"/>
    <lineage>
        <taxon>unclassified sequences</taxon>
        <taxon>metagenomes</taxon>
        <taxon>ecological metagenomes</taxon>
    </lineage>
</organism>
<accession>A0A382EVH5</accession>
<dbReference type="PANTHER" id="PTHR32268:SF15">
    <property type="entry name" value="HOMOSERINE ACETYLTRANSFERASE FAMILY PROTEIN (AFU_ORTHOLOGUE AFUA_1G15350)"/>
    <property type="match status" value="1"/>
</dbReference>
<sequence length="95" mass="10356">MAHYRESIRDYETLNLGDFEFQSGITIPDAKLAYKTYGKLNSEASNAIVLVHGVNGTHESTASVLIEGEERAISPERHFIIAPNMFGNGVSSSPS</sequence>